<dbReference type="Gene3D" id="2.60.40.1220">
    <property type="match status" value="1"/>
</dbReference>
<dbReference type="Gene3D" id="2.60.40.10">
    <property type="entry name" value="Immunoglobulins"/>
    <property type="match status" value="1"/>
</dbReference>
<dbReference type="AlphaFoldDB" id="A0A0P8BS21"/>
<dbReference type="GO" id="GO:0004553">
    <property type="term" value="F:hydrolase activity, hydrolyzing O-glycosyl compounds"/>
    <property type="evidence" value="ECO:0007669"/>
    <property type="project" value="InterPro"/>
</dbReference>
<dbReference type="Pfam" id="PF13205">
    <property type="entry name" value="Big_5"/>
    <property type="match status" value="1"/>
</dbReference>
<dbReference type="InterPro" id="IPR032812">
    <property type="entry name" value="SbsA_Ig"/>
</dbReference>
<dbReference type="STRING" id="1666911.HLUCCA11_04805"/>
<dbReference type="Gene3D" id="1.10.1330.10">
    <property type="entry name" value="Dockerin domain"/>
    <property type="match status" value="1"/>
</dbReference>
<dbReference type="InterPro" id="IPR002105">
    <property type="entry name" value="Dockerin_1_rpt"/>
</dbReference>
<proteinExistence type="predicted"/>
<keyword evidence="1" id="KW-0732">Signal</keyword>
<protein>
    <submittedName>
        <fullName evidence="3">CARDB protein</fullName>
    </submittedName>
</protein>
<evidence type="ECO:0000313" key="4">
    <source>
        <dbReference type="Proteomes" id="UP000050465"/>
    </source>
</evidence>
<dbReference type="Pfam" id="PF00404">
    <property type="entry name" value="Dockerin_1"/>
    <property type="match status" value="1"/>
</dbReference>
<evidence type="ECO:0000313" key="3">
    <source>
        <dbReference type="EMBL" id="KPQ36813.1"/>
    </source>
</evidence>
<dbReference type="GO" id="GO:0000272">
    <property type="term" value="P:polysaccharide catabolic process"/>
    <property type="evidence" value="ECO:0007669"/>
    <property type="project" value="InterPro"/>
</dbReference>
<dbReference type="PATRIC" id="fig|1666911.3.peg.2973"/>
<feature type="domain" description="SbsA Ig-like" evidence="2">
    <location>
        <begin position="391"/>
        <end position="470"/>
    </location>
</feature>
<dbReference type="InterPro" id="IPR014755">
    <property type="entry name" value="Cu-Rt/internalin_Ig-like"/>
</dbReference>
<dbReference type="SUPFAM" id="SSF63446">
    <property type="entry name" value="Type I dockerin domain"/>
    <property type="match status" value="1"/>
</dbReference>
<dbReference type="Proteomes" id="UP000050465">
    <property type="component" value="Unassembled WGS sequence"/>
</dbReference>
<name>A0A0P8BS21_9CYAN</name>
<evidence type="ECO:0000256" key="1">
    <source>
        <dbReference type="ARBA" id="ARBA00022729"/>
    </source>
</evidence>
<dbReference type="InterPro" id="IPR036439">
    <property type="entry name" value="Dockerin_dom_sf"/>
</dbReference>
<gene>
    <name evidence="3" type="ORF">HLUCCA11_04805</name>
</gene>
<organism evidence="3 4">
    <name type="scientific">Phormidesmis priestleyi Ana</name>
    <dbReference type="NCBI Taxonomy" id="1666911"/>
    <lineage>
        <taxon>Bacteria</taxon>
        <taxon>Bacillati</taxon>
        <taxon>Cyanobacteriota</taxon>
        <taxon>Cyanophyceae</taxon>
        <taxon>Leptolyngbyales</taxon>
        <taxon>Leptolyngbyaceae</taxon>
        <taxon>Phormidesmis</taxon>
    </lineage>
</organism>
<dbReference type="EMBL" id="LJZR01000004">
    <property type="protein sequence ID" value="KPQ36813.1"/>
    <property type="molecule type" value="Genomic_DNA"/>
</dbReference>
<sequence>MSTFNVSLPPSPDLLSSGAFSHSAFSGDLVEGSVIFGPPRVHYAPLSPGKQESVGGDLSILAFDAVDDYLPLGMTDITFTLANSGIAAADSFKVDIIYSDDALIGNEDDTVVKSLTIDRIDAQDTLTRTVRVQLPLSLLNQRAIAAIPAGRGPNYVFDSLDFLAIEIDTQDRVFETDESNNLSAVKGIGIDDVSYFPWDIDGNGYVDITDEIFVTDRLGETTDSTNAAADFDGDGVITAMDESAVKDRIGYRPNPLAIKPTLQITVDVPERTMTVPTIAGVLSEVATISTLTAGFNDTSTENYTDITDLLWSGAQTGAQTGGQTDGQRDGRFVLESAQIMDIYGGLLPDGQHVLTLQTTDISGNPTASFQQTFTIDTQRPTYVPLVVNAPVAPFSRFEVVFNEAIGDRALQQTNYQLLTQAGEAVEILSVDRLSDSRVRLNLAAELPAAQYAFSVTAHVSDLAGNIVAETAPFIFQVQDDHEVCLPDESVLTQGGSYSADLGLTASLALPGNQGVDVVMTAGGAIAAVNTDTGSALYWIDPATGAISKGVELAGTIFDIAFDGAQTLAIAASNQLLRISATSGEILSEIELPNLDRVAISKNGYVGAIAGTTVYLYDPNNASVFIKTLNYTDVTDLEIRSCGDGNDLVYVTSFRNTSFIDIQGNRNPVQIARLEAFDFTGDRKWSLFGDAAETIKQNVADTRLYRVTLGQDGYLYIGGESAGTATIFRWRGQPMTEDEQFGRATPFLSRIDANSQLFNSGSAHIAYYARVDPISGQLLHSQLSFPRLSSGKSNTMRIGDIAGGTNGSLYFGGAANASIRNRSSLTINGQPIGSYSGQDTVWMAIAPNFGNRNFWTVLSEEGGRGTVNGVDAGYGYSAALSNIISGTLPVTIGDGLGSVFISFTLE</sequence>
<reference evidence="3 4" key="1">
    <citation type="submission" date="2015-09" db="EMBL/GenBank/DDBJ databases">
        <title>Identification and resolution of microdiversity through metagenomic sequencing of parallel consortia.</title>
        <authorList>
            <person name="Nelson W.C."/>
            <person name="Romine M.F."/>
            <person name="Lindemann S.R."/>
        </authorList>
    </citation>
    <scope>NUCLEOTIDE SEQUENCE [LARGE SCALE GENOMIC DNA]</scope>
    <source>
        <strain evidence="3">Ana</strain>
    </source>
</reference>
<evidence type="ECO:0000259" key="2">
    <source>
        <dbReference type="Pfam" id="PF13205"/>
    </source>
</evidence>
<comment type="caution">
    <text evidence="3">The sequence shown here is derived from an EMBL/GenBank/DDBJ whole genome shotgun (WGS) entry which is preliminary data.</text>
</comment>
<accession>A0A0P8BS21</accession>
<dbReference type="SUPFAM" id="SSF63825">
    <property type="entry name" value="YWTD domain"/>
    <property type="match status" value="1"/>
</dbReference>
<dbReference type="InterPro" id="IPR013783">
    <property type="entry name" value="Ig-like_fold"/>
</dbReference>